<dbReference type="Gene3D" id="1.10.10.10">
    <property type="entry name" value="Winged helix-like DNA-binding domain superfamily/Winged helix DNA-binding domain"/>
    <property type="match status" value="1"/>
</dbReference>
<dbReference type="SUPFAM" id="SSF46785">
    <property type="entry name" value="Winged helix' DNA-binding domain"/>
    <property type="match status" value="1"/>
</dbReference>
<dbReference type="NCBIfam" id="TIGR00738">
    <property type="entry name" value="rrf2_super"/>
    <property type="match status" value="1"/>
</dbReference>
<dbReference type="AlphaFoldDB" id="A0A437RSJ8"/>
<proteinExistence type="predicted"/>
<sequence length="169" mass="18060">MRMSTKGRFAVNALIDLALREAAGPVALATISARQQVSLSYLEQLFSRLRRDGIVESTRGPGGGYTLGRPAVEITVADIVSAVDDPMESTEAEAAADGLSQALWQRLNATMLQHMATITLQGLVDEQKAQGATVEVKPVRRAIATPPVVKPPRTTAPNSVFAFGRSFAR</sequence>
<organism evidence="2 3">
    <name type="scientific">Rubrivivax rivuli</name>
    <dbReference type="NCBI Taxonomy" id="1862385"/>
    <lineage>
        <taxon>Bacteria</taxon>
        <taxon>Pseudomonadati</taxon>
        <taxon>Pseudomonadota</taxon>
        <taxon>Betaproteobacteria</taxon>
        <taxon>Burkholderiales</taxon>
        <taxon>Sphaerotilaceae</taxon>
        <taxon>Rubrivivax</taxon>
    </lineage>
</organism>
<keyword evidence="1" id="KW-0238">DNA-binding</keyword>
<dbReference type="GO" id="GO:0005829">
    <property type="term" value="C:cytosol"/>
    <property type="evidence" value="ECO:0007669"/>
    <property type="project" value="TreeGrafter"/>
</dbReference>
<dbReference type="RefSeq" id="WP_128227362.1">
    <property type="nucleotide sequence ID" value="NZ_SACR01000001.1"/>
</dbReference>
<protein>
    <submittedName>
        <fullName evidence="2">Rrf2 family transcriptional regulator</fullName>
    </submittedName>
</protein>
<dbReference type="PROSITE" id="PS01332">
    <property type="entry name" value="HTH_RRF2_1"/>
    <property type="match status" value="1"/>
</dbReference>
<dbReference type="Pfam" id="PF02082">
    <property type="entry name" value="Rrf2"/>
    <property type="match status" value="1"/>
</dbReference>
<evidence type="ECO:0000256" key="1">
    <source>
        <dbReference type="ARBA" id="ARBA00023125"/>
    </source>
</evidence>
<dbReference type="GO" id="GO:0003700">
    <property type="term" value="F:DNA-binding transcription factor activity"/>
    <property type="evidence" value="ECO:0007669"/>
    <property type="project" value="TreeGrafter"/>
</dbReference>
<dbReference type="InterPro" id="IPR036388">
    <property type="entry name" value="WH-like_DNA-bd_sf"/>
</dbReference>
<dbReference type="GO" id="GO:0003677">
    <property type="term" value="F:DNA binding"/>
    <property type="evidence" value="ECO:0007669"/>
    <property type="project" value="UniProtKB-KW"/>
</dbReference>
<reference evidence="2 3" key="1">
    <citation type="submission" date="2019-01" db="EMBL/GenBank/DDBJ databases">
        <authorList>
            <person name="Chen W.-M."/>
        </authorList>
    </citation>
    <scope>NUCLEOTIDE SEQUENCE [LARGE SCALE GENOMIC DNA]</scope>
    <source>
        <strain evidence="2 3">KYPY4</strain>
    </source>
</reference>
<dbReference type="InterPro" id="IPR000944">
    <property type="entry name" value="Tscrpt_reg_Rrf2"/>
</dbReference>
<accession>A0A437RSJ8</accession>
<evidence type="ECO:0000313" key="3">
    <source>
        <dbReference type="Proteomes" id="UP000285575"/>
    </source>
</evidence>
<keyword evidence="3" id="KW-1185">Reference proteome</keyword>
<gene>
    <name evidence="2" type="ORF">EOE66_04035</name>
</gene>
<dbReference type="Proteomes" id="UP000285575">
    <property type="component" value="Unassembled WGS sequence"/>
</dbReference>
<dbReference type="PANTHER" id="PTHR33221">
    <property type="entry name" value="WINGED HELIX-TURN-HELIX TRANSCRIPTIONAL REGULATOR, RRF2 FAMILY"/>
    <property type="match status" value="1"/>
</dbReference>
<comment type="caution">
    <text evidence="2">The sequence shown here is derived from an EMBL/GenBank/DDBJ whole genome shotgun (WGS) entry which is preliminary data.</text>
</comment>
<dbReference type="InterPro" id="IPR036390">
    <property type="entry name" value="WH_DNA-bd_sf"/>
</dbReference>
<dbReference type="PROSITE" id="PS51197">
    <property type="entry name" value="HTH_RRF2_2"/>
    <property type="match status" value="1"/>
</dbReference>
<dbReference type="InterPro" id="IPR030489">
    <property type="entry name" value="TR_Rrf2-type_CS"/>
</dbReference>
<evidence type="ECO:0000313" key="2">
    <source>
        <dbReference type="EMBL" id="RVU49729.1"/>
    </source>
</evidence>
<dbReference type="OrthoDB" id="9808360at2"/>
<dbReference type="EMBL" id="SACR01000001">
    <property type="protein sequence ID" value="RVU49729.1"/>
    <property type="molecule type" value="Genomic_DNA"/>
</dbReference>
<name>A0A437RSJ8_9BURK</name>
<dbReference type="PANTHER" id="PTHR33221:SF5">
    <property type="entry name" value="HTH-TYPE TRANSCRIPTIONAL REGULATOR ISCR"/>
    <property type="match status" value="1"/>
</dbReference>